<dbReference type="InterPro" id="IPR045210">
    <property type="entry name" value="RING-Ubox_PUB"/>
</dbReference>
<dbReference type="SUPFAM" id="SSF57850">
    <property type="entry name" value="RING/U-box"/>
    <property type="match status" value="1"/>
</dbReference>
<dbReference type="InterPro" id="IPR013083">
    <property type="entry name" value="Znf_RING/FYVE/PHD"/>
</dbReference>
<dbReference type="PROSITE" id="PS51698">
    <property type="entry name" value="U_BOX"/>
    <property type="match status" value="1"/>
</dbReference>
<accession>A0ABP1FM07</accession>
<sequence>MAASEEHAARGVPPTPSALSVASTGAAAFQSWLMEEEEEWRIGRLLEAKCPKEFICPISLDIMADPVILVETGMTYDRHNIRKWLLLGGSTCPLTGVKLITRKVVSHKHLRQRIEHWVATGGSLPAESAAALAEVSRVCASEASYQVLSQGLPQADSCALPDSPRAESVATSAGHASTARRRAWLFERAPSEASSMGLPRQHSRRDGPPRQGAPAPAPQPQPNVSRSSMLLCKFSSSALSKITAGSSRATTPIASPRSAGDEEESGEQPKQVGAPVSDGPMSTPAARAIPTPAEAQGTISGKHSGAAASAQAPSWGEAGAGAVVKHHNISAPPSTPKTPVEAGDHSPGDASARQAGQQQEGSQAADWAVFTAHGLHVDPTLLAQAHAAMLTIESEGWVQETETARDDESKARELLDVEKQQQETADEQLAEEPHDQSCTDTAAAAAAEQEDEDRAQDQSEVLAALEEALADNVPSCKELVVAADTGATGSSTKSSSSGSANISVIATADMIVRRPRNRVSCLGVGLQSKRSAGARRQVAPGAQYLVPAPTSAKQPAAQGGHRREGSVAPLHKPQKSPEQRELIILPPRDQSRAAQERSGWARCFGCNVPPSLRARGDRSGTTSRAASARVDDWVEGSDEEIVTMDNFARHVIAAAVKQDAAAAAESCAAGKEATTA</sequence>
<dbReference type="InterPro" id="IPR045185">
    <property type="entry name" value="PUB22/23/24-like"/>
</dbReference>
<dbReference type="CDD" id="cd16664">
    <property type="entry name" value="RING-Ubox_PUB"/>
    <property type="match status" value="1"/>
</dbReference>
<evidence type="ECO:0000259" key="2">
    <source>
        <dbReference type="PROSITE" id="PS51698"/>
    </source>
</evidence>
<feature type="region of interest" description="Disordered" evidence="1">
    <location>
        <begin position="327"/>
        <end position="364"/>
    </location>
</feature>
<evidence type="ECO:0000313" key="4">
    <source>
        <dbReference type="Proteomes" id="UP001497392"/>
    </source>
</evidence>
<dbReference type="PANTHER" id="PTHR22849">
    <property type="entry name" value="WDSAM1 PROTEIN"/>
    <property type="match status" value="1"/>
</dbReference>
<feature type="compositionally biased region" description="Low complexity" evidence="1">
    <location>
        <begin position="350"/>
        <end position="364"/>
    </location>
</feature>
<reference evidence="3 4" key="1">
    <citation type="submission" date="2024-06" db="EMBL/GenBank/DDBJ databases">
        <authorList>
            <person name="Kraege A."/>
            <person name="Thomma B."/>
        </authorList>
    </citation>
    <scope>NUCLEOTIDE SEQUENCE [LARGE SCALE GENOMIC DNA]</scope>
</reference>
<evidence type="ECO:0000256" key="1">
    <source>
        <dbReference type="SAM" id="MobiDB-lite"/>
    </source>
</evidence>
<name>A0ABP1FM07_9CHLO</name>
<organism evidence="3 4">
    <name type="scientific">Coccomyxa viridis</name>
    <dbReference type="NCBI Taxonomy" id="1274662"/>
    <lineage>
        <taxon>Eukaryota</taxon>
        <taxon>Viridiplantae</taxon>
        <taxon>Chlorophyta</taxon>
        <taxon>core chlorophytes</taxon>
        <taxon>Trebouxiophyceae</taxon>
        <taxon>Trebouxiophyceae incertae sedis</taxon>
        <taxon>Coccomyxaceae</taxon>
        <taxon>Coccomyxa</taxon>
    </lineage>
</organism>
<feature type="region of interest" description="Disordered" evidence="1">
    <location>
        <begin position="418"/>
        <end position="458"/>
    </location>
</feature>
<gene>
    <name evidence="3" type="primary">g3121</name>
    <name evidence="3" type="ORF">VP750_LOCUS2664</name>
</gene>
<protein>
    <submittedName>
        <fullName evidence="3">G3121 protein</fullName>
    </submittedName>
</protein>
<dbReference type="EMBL" id="CAXHTA020000004">
    <property type="protein sequence ID" value="CAL5221005.1"/>
    <property type="molecule type" value="Genomic_DNA"/>
</dbReference>
<feature type="region of interest" description="Disordered" evidence="1">
    <location>
        <begin position="548"/>
        <end position="580"/>
    </location>
</feature>
<feature type="region of interest" description="Disordered" evidence="1">
    <location>
        <begin position="295"/>
        <end position="314"/>
    </location>
</feature>
<proteinExistence type="predicted"/>
<evidence type="ECO:0000313" key="3">
    <source>
        <dbReference type="EMBL" id="CAL5221005.1"/>
    </source>
</evidence>
<comment type="caution">
    <text evidence="3">The sequence shown here is derived from an EMBL/GenBank/DDBJ whole genome shotgun (WGS) entry which is preliminary data.</text>
</comment>
<dbReference type="PANTHER" id="PTHR22849:SF163">
    <property type="entry name" value="U-BOX DOMAIN-CONTAINING PROTEIN"/>
    <property type="match status" value="1"/>
</dbReference>
<dbReference type="Proteomes" id="UP001497392">
    <property type="component" value="Unassembled WGS sequence"/>
</dbReference>
<feature type="domain" description="U-box" evidence="2">
    <location>
        <begin position="49"/>
        <end position="124"/>
    </location>
</feature>
<feature type="region of interest" description="Disordered" evidence="1">
    <location>
        <begin position="241"/>
        <end position="287"/>
    </location>
</feature>
<dbReference type="Pfam" id="PF04564">
    <property type="entry name" value="U-box"/>
    <property type="match status" value="1"/>
</dbReference>
<dbReference type="Gene3D" id="3.30.40.10">
    <property type="entry name" value="Zinc/RING finger domain, C3HC4 (zinc finger)"/>
    <property type="match status" value="1"/>
</dbReference>
<dbReference type="SMART" id="SM00504">
    <property type="entry name" value="Ubox"/>
    <property type="match status" value="1"/>
</dbReference>
<feature type="compositionally biased region" description="Polar residues" evidence="1">
    <location>
        <begin position="241"/>
        <end position="253"/>
    </location>
</feature>
<dbReference type="InterPro" id="IPR003613">
    <property type="entry name" value="Ubox_domain"/>
</dbReference>
<keyword evidence="4" id="KW-1185">Reference proteome</keyword>
<feature type="region of interest" description="Disordered" evidence="1">
    <location>
        <begin position="156"/>
        <end position="225"/>
    </location>
</feature>